<reference evidence="2" key="1">
    <citation type="submission" date="2016-10" db="EMBL/GenBank/DDBJ databases">
        <authorList>
            <person name="Varghese N."/>
            <person name="Submissions S."/>
        </authorList>
    </citation>
    <scope>NUCLEOTIDE SEQUENCE [LARGE SCALE GENOMIC DNA]</scope>
    <source>
        <strain evidence="2">DSM 11005</strain>
    </source>
</reference>
<dbReference type="AlphaFoldDB" id="A0A1G6KG43"/>
<dbReference type="Proteomes" id="UP000198943">
    <property type="component" value="Unassembled WGS sequence"/>
</dbReference>
<dbReference type="EMBL" id="FMYW01000004">
    <property type="protein sequence ID" value="SDC30049.1"/>
    <property type="molecule type" value="Genomic_DNA"/>
</dbReference>
<keyword evidence="2" id="KW-1185">Reference proteome</keyword>
<name>A0A1G6KG43_9FIRM</name>
<gene>
    <name evidence="1" type="ORF">SAMN04487864_104249</name>
</gene>
<protein>
    <submittedName>
        <fullName evidence="1">Uncharacterized protein</fullName>
    </submittedName>
</protein>
<accession>A0A1G6KG43</accession>
<proteinExistence type="predicted"/>
<organism evidence="1 2">
    <name type="scientific">Succiniclasticum ruminis</name>
    <dbReference type="NCBI Taxonomy" id="40841"/>
    <lineage>
        <taxon>Bacteria</taxon>
        <taxon>Bacillati</taxon>
        <taxon>Bacillota</taxon>
        <taxon>Negativicutes</taxon>
        <taxon>Acidaminococcales</taxon>
        <taxon>Acidaminococcaceae</taxon>
        <taxon>Succiniclasticum</taxon>
    </lineage>
</organism>
<sequence>MNSYLEKLHANQIHFPNAHENLMRNLFYLADRLKDEEEIRMNIYNGFENYRDCVEDEGLKGITLSVKWEQDTNGHREVVYRVVFKPKVLLAQLDRYCAE</sequence>
<evidence type="ECO:0000313" key="2">
    <source>
        <dbReference type="Proteomes" id="UP000198943"/>
    </source>
</evidence>
<dbReference type="RefSeq" id="WP_093729917.1">
    <property type="nucleotide sequence ID" value="NZ_FMYW01000004.1"/>
</dbReference>
<evidence type="ECO:0000313" key="1">
    <source>
        <dbReference type="EMBL" id="SDC30049.1"/>
    </source>
</evidence>